<proteinExistence type="predicted"/>
<dbReference type="AlphaFoldDB" id="A0A0L0CB67"/>
<name>A0A0L0CB67_LUCCU</name>
<evidence type="ECO:0008006" key="4">
    <source>
        <dbReference type="Google" id="ProtNLM"/>
    </source>
</evidence>
<dbReference type="EMBL" id="JRES01000660">
    <property type="protein sequence ID" value="KNC29465.1"/>
    <property type="molecule type" value="Genomic_DNA"/>
</dbReference>
<organism evidence="2 3">
    <name type="scientific">Lucilia cuprina</name>
    <name type="common">Green bottle fly</name>
    <name type="synonym">Australian sheep blowfly</name>
    <dbReference type="NCBI Taxonomy" id="7375"/>
    <lineage>
        <taxon>Eukaryota</taxon>
        <taxon>Metazoa</taxon>
        <taxon>Ecdysozoa</taxon>
        <taxon>Arthropoda</taxon>
        <taxon>Hexapoda</taxon>
        <taxon>Insecta</taxon>
        <taxon>Pterygota</taxon>
        <taxon>Neoptera</taxon>
        <taxon>Endopterygota</taxon>
        <taxon>Diptera</taxon>
        <taxon>Brachycera</taxon>
        <taxon>Muscomorpha</taxon>
        <taxon>Oestroidea</taxon>
        <taxon>Calliphoridae</taxon>
        <taxon>Luciliinae</taxon>
        <taxon>Lucilia</taxon>
    </lineage>
</organism>
<comment type="caution">
    <text evidence="2">The sequence shown here is derived from an EMBL/GenBank/DDBJ whole genome shotgun (WGS) entry which is preliminary data.</text>
</comment>
<dbReference type="Proteomes" id="UP000037069">
    <property type="component" value="Unassembled WGS sequence"/>
</dbReference>
<accession>A0A0L0CB67</accession>
<evidence type="ECO:0000313" key="3">
    <source>
        <dbReference type="Proteomes" id="UP000037069"/>
    </source>
</evidence>
<dbReference type="OMA" id="AQCVKLH"/>
<evidence type="ECO:0000256" key="1">
    <source>
        <dbReference type="SAM" id="SignalP"/>
    </source>
</evidence>
<protein>
    <recommendedName>
        <fullName evidence="4">Protein TsetseEP domain-containing protein</fullName>
    </recommendedName>
</protein>
<keyword evidence="3" id="KW-1185">Reference proteome</keyword>
<sequence>MYQTIGVLILLVAVAMGQVQNVTTLSSNSQQSSSVARTDDYINLNRLQYAKTLQEYENQMNKFRQLYAGRVDGVSIQEAMLIDSIVQNEERLNPQELLSDFSKDCVTKYRSTIPTVAYTKSSIASCVNAANNQVNSLLTNPTNTKNSLQNYYTNYFEKEITNCGKKFDNKTANYTICVTSVTTTTNSYTISNQKTFATQMDSAECSSNANIKKALDCSFLVINRTITLIAEANTLINKCLLGQDDCRQCNQGYTCPDVFYLRYSEVDYKNETMRNPFYGREYLKDCLMLEINQKA</sequence>
<evidence type="ECO:0000313" key="2">
    <source>
        <dbReference type="EMBL" id="KNC29465.1"/>
    </source>
</evidence>
<reference evidence="2 3" key="1">
    <citation type="journal article" date="2015" name="Nat. Commun.">
        <title>Lucilia cuprina genome unlocks parasitic fly biology to underpin future interventions.</title>
        <authorList>
            <person name="Anstead C.A."/>
            <person name="Korhonen P.K."/>
            <person name="Young N.D."/>
            <person name="Hall R.S."/>
            <person name="Jex A.R."/>
            <person name="Murali S.C."/>
            <person name="Hughes D.S."/>
            <person name="Lee S.F."/>
            <person name="Perry T."/>
            <person name="Stroehlein A.J."/>
            <person name="Ansell B.R."/>
            <person name="Breugelmans B."/>
            <person name="Hofmann A."/>
            <person name="Qu J."/>
            <person name="Dugan S."/>
            <person name="Lee S.L."/>
            <person name="Chao H."/>
            <person name="Dinh H."/>
            <person name="Han Y."/>
            <person name="Doddapaneni H.V."/>
            <person name="Worley K.C."/>
            <person name="Muzny D.M."/>
            <person name="Ioannidis P."/>
            <person name="Waterhouse R.M."/>
            <person name="Zdobnov E.M."/>
            <person name="James P.J."/>
            <person name="Bagnall N.H."/>
            <person name="Kotze A.C."/>
            <person name="Gibbs R.A."/>
            <person name="Richards S."/>
            <person name="Batterham P."/>
            <person name="Gasser R.B."/>
        </authorList>
    </citation>
    <scope>NUCLEOTIDE SEQUENCE [LARGE SCALE GENOMIC DNA]</scope>
    <source>
        <strain evidence="2 3">LS</strain>
        <tissue evidence="2">Full body</tissue>
    </source>
</reference>
<dbReference type="OrthoDB" id="7999179at2759"/>
<gene>
    <name evidence="2" type="ORF">FF38_13306</name>
</gene>
<feature type="signal peptide" evidence="1">
    <location>
        <begin position="1"/>
        <end position="17"/>
    </location>
</feature>
<keyword evidence="1" id="KW-0732">Signal</keyword>
<feature type="chain" id="PRO_5005536096" description="Protein TsetseEP domain-containing protein" evidence="1">
    <location>
        <begin position="18"/>
        <end position="295"/>
    </location>
</feature>